<keyword evidence="6 11" id="KW-0798">TonB box</keyword>
<dbReference type="KEGG" id="amon:H9L24_14895"/>
<dbReference type="PROSITE" id="PS52016">
    <property type="entry name" value="TONB_DEPENDENT_REC_3"/>
    <property type="match status" value="1"/>
</dbReference>
<dbReference type="PANTHER" id="PTHR30069:SF28">
    <property type="entry name" value="TONB-DEPENDENT RECEPTOR YNCD-RELATED"/>
    <property type="match status" value="1"/>
</dbReference>
<evidence type="ECO:0000256" key="11">
    <source>
        <dbReference type="RuleBase" id="RU003357"/>
    </source>
</evidence>
<dbReference type="Pfam" id="PF00593">
    <property type="entry name" value="TonB_dep_Rec_b-barrel"/>
    <property type="match status" value="1"/>
</dbReference>
<keyword evidence="5 10" id="KW-0812">Transmembrane</keyword>
<organism evidence="15 16">
    <name type="scientific">Paenacidovorax monticola</name>
    <dbReference type="NCBI Taxonomy" id="1926868"/>
    <lineage>
        <taxon>Bacteria</taxon>
        <taxon>Pseudomonadati</taxon>
        <taxon>Pseudomonadota</taxon>
        <taxon>Betaproteobacteria</taxon>
        <taxon>Burkholderiales</taxon>
        <taxon>Comamonadaceae</taxon>
        <taxon>Paenacidovorax</taxon>
    </lineage>
</organism>
<feature type="chain" id="PRO_5028881315" evidence="12">
    <location>
        <begin position="28"/>
        <end position="714"/>
    </location>
</feature>
<evidence type="ECO:0000313" key="15">
    <source>
        <dbReference type="EMBL" id="QNP58325.1"/>
    </source>
</evidence>
<evidence type="ECO:0000256" key="7">
    <source>
        <dbReference type="ARBA" id="ARBA00023136"/>
    </source>
</evidence>
<keyword evidence="7 10" id="KW-0472">Membrane</keyword>
<keyword evidence="8 15" id="KW-0675">Receptor</keyword>
<evidence type="ECO:0000256" key="9">
    <source>
        <dbReference type="ARBA" id="ARBA00023237"/>
    </source>
</evidence>
<keyword evidence="3 10" id="KW-0813">Transport</keyword>
<dbReference type="EMBL" id="CP060790">
    <property type="protein sequence ID" value="QNP58325.1"/>
    <property type="molecule type" value="Genomic_DNA"/>
</dbReference>
<keyword evidence="16" id="KW-1185">Reference proteome</keyword>
<proteinExistence type="inferred from homology"/>
<dbReference type="AlphaFoldDB" id="A0A7H0HCQ9"/>
<comment type="subcellular location">
    <subcellularLocation>
        <location evidence="1 10">Cell outer membrane</location>
        <topology evidence="1 10">Multi-pass membrane protein</topology>
    </subcellularLocation>
</comment>
<feature type="domain" description="TonB-dependent receptor-like beta-barrel" evidence="13">
    <location>
        <begin position="252"/>
        <end position="675"/>
    </location>
</feature>
<dbReference type="SUPFAM" id="SSF56935">
    <property type="entry name" value="Porins"/>
    <property type="match status" value="1"/>
</dbReference>
<evidence type="ECO:0000256" key="3">
    <source>
        <dbReference type="ARBA" id="ARBA00022448"/>
    </source>
</evidence>
<evidence type="ECO:0000256" key="5">
    <source>
        <dbReference type="ARBA" id="ARBA00022692"/>
    </source>
</evidence>
<evidence type="ECO:0000256" key="10">
    <source>
        <dbReference type="PROSITE-ProRule" id="PRU01360"/>
    </source>
</evidence>
<dbReference type="InterPro" id="IPR000531">
    <property type="entry name" value="Beta-barrel_TonB"/>
</dbReference>
<keyword evidence="9 10" id="KW-0998">Cell outer membrane</keyword>
<keyword evidence="4 10" id="KW-1134">Transmembrane beta strand</keyword>
<name>A0A7H0HCQ9_9BURK</name>
<sequence length="714" mass="77650">MPPSPTAPWHRALLAPALAALPWTAFCAPAIDGALPELPAVTVRADGGEAATLPLRASVAAERERLARVPGATNLAEPQREARLATLRDALDYQPGIVLQDFFGATDQPRLSIRGSGIQSNPVNRGVLLLQDGLPLNEADGSFIIGLIEPRNAALVSVRRGANAFTPGATTLGGEIDFQSLTGGDERGRVRAEAGSFGRQALQAAAGGQGAQWDARVNASADRFDGWRHHSDSQRQSLQASVGFLGEGGFENRTTLGWTDLFFHIPTVVPKDRVSSNPRGVMGDSNAPQDQLLNVYRRDPRRDASQLRLANRSRWGDDVLRHELGVYWQDTDDLFNDQTTHTFTHSRTLGAQWLASGRPRGAAGPLGWRAGLAWTRSRMDRELYATSPQTGQPLQRYGAYDLTAENLQALAGADWRLAPAWTAVGSLQWSRQSRDAAGRFGSTSLDQQWSFATPKVGLQWTPTPATRWWASLGRSHEAPTYWEIVAARSAPDRPAQAVAELVRLDVQRATTAEMGGQGRWGDGARAMHWSLAVYRSQVAGELISTTDANGIKVGTYNYTGGTRHQGIEAGVSGQWSLAAGALEYRASWTYSDFRFRGGEYAGRRIAGVPRHLINAEVLWRSGAWRFGPNLRWLPTGTPTDHANTPGAEQDAYALLGAKLEWRSGPWSAFVQVDNLTDRRYASAFAIRNRATATQPGYLPGLGRSVAAGLSYQFF</sequence>
<gene>
    <name evidence="15" type="ORF">H9L24_14895</name>
</gene>
<reference evidence="15 16" key="1">
    <citation type="submission" date="2020-08" db="EMBL/GenBank/DDBJ databases">
        <title>Genome sequence of Acidovorax monticola KACC 19171T.</title>
        <authorList>
            <person name="Hyun D.-W."/>
            <person name="Bae J.-W."/>
        </authorList>
    </citation>
    <scope>NUCLEOTIDE SEQUENCE [LARGE SCALE GENOMIC DNA]</scope>
    <source>
        <strain evidence="15 16">KACC 19171</strain>
    </source>
</reference>
<evidence type="ECO:0000259" key="13">
    <source>
        <dbReference type="Pfam" id="PF00593"/>
    </source>
</evidence>
<dbReference type="GO" id="GO:0009279">
    <property type="term" value="C:cell outer membrane"/>
    <property type="evidence" value="ECO:0007669"/>
    <property type="project" value="UniProtKB-SubCell"/>
</dbReference>
<evidence type="ECO:0000256" key="12">
    <source>
        <dbReference type="SAM" id="SignalP"/>
    </source>
</evidence>
<feature type="domain" description="TonB-dependent receptor plug" evidence="14">
    <location>
        <begin position="83"/>
        <end position="174"/>
    </location>
</feature>
<evidence type="ECO:0000256" key="2">
    <source>
        <dbReference type="ARBA" id="ARBA00009810"/>
    </source>
</evidence>
<evidence type="ECO:0000256" key="1">
    <source>
        <dbReference type="ARBA" id="ARBA00004571"/>
    </source>
</evidence>
<dbReference type="GO" id="GO:0015344">
    <property type="term" value="F:siderophore uptake transmembrane transporter activity"/>
    <property type="evidence" value="ECO:0007669"/>
    <property type="project" value="TreeGrafter"/>
</dbReference>
<dbReference type="InterPro" id="IPR012910">
    <property type="entry name" value="Plug_dom"/>
</dbReference>
<dbReference type="InterPro" id="IPR039426">
    <property type="entry name" value="TonB-dep_rcpt-like"/>
</dbReference>
<dbReference type="Gene3D" id="2.170.130.10">
    <property type="entry name" value="TonB-dependent receptor, plug domain"/>
    <property type="match status" value="1"/>
</dbReference>
<keyword evidence="12" id="KW-0732">Signal</keyword>
<evidence type="ECO:0000313" key="16">
    <source>
        <dbReference type="Proteomes" id="UP000516057"/>
    </source>
</evidence>
<dbReference type="Proteomes" id="UP000516057">
    <property type="component" value="Chromosome"/>
</dbReference>
<accession>A0A7H0HCQ9</accession>
<dbReference type="InterPro" id="IPR036942">
    <property type="entry name" value="Beta-barrel_TonB_sf"/>
</dbReference>
<evidence type="ECO:0000256" key="6">
    <source>
        <dbReference type="ARBA" id="ARBA00023077"/>
    </source>
</evidence>
<dbReference type="GO" id="GO:0044718">
    <property type="term" value="P:siderophore transmembrane transport"/>
    <property type="evidence" value="ECO:0007669"/>
    <property type="project" value="TreeGrafter"/>
</dbReference>
<evidence type="ECO:0000256" key="4">
    <source>
        <dbReference type="ARBA" id="ARBA00022452"/>
    </source>
</evidence>
<dbReference type="InterPro" id="IPR037066">
    <property type="entry name" value="Plug_dom_sf"/>
</dbReference>
<dbReference type="Gene3D" id="2.40.170.20">
    <property type="entry name" value="TonB-dependent receptor, beta-barrel domain"/>
    <property type="match status" value="1"/>
</dbReference>
<dbReference type="RefSeq" id="WP_187735313.1">
    <property type="nucleotide sequence ID" value="NZ_CP060790.1"/>
</dbReference>
<feature type="signal peptide" evidence="12">
    <location>
        <begin position="1"/>
        <end position="27"/>
    </location>
</feature>
<dbReference type="Pfam" id="PF07715">
    <property type="entry name" value="Plug"/>
    <property type="match status" value="1"/>
</dbReference>
<evidence type="ECO:0000256" key="8">
    <source>
        <dbReference type="ARBA" id="ARBA00023170"/>
    </source>
</evidence>
<evidence type="ECO:0000259" key="14">
    <source>
        <dbReference type="Pfam" id="PF07715"/>
    </source>
</evidence>
<protein>
    <submittedName>
        <fullName evidence="15">TonB-dependent receptor</fullName>
    </submittedName>
</protein>
<dbReference type="PANTHER" id="PTHR30069">
    <property type="entry name" value="TONB-DEPENDENT OUTER MEMBRANE RECEPTOR"/>
    <property type="match status" value="1"/>
</dbReference>
<comment type="similarity">
    <text evidence="2 10 11">Belongs to the TonB-dependent receptor family.</text>
</comment>